<evidence type="ECO:0000256" key="1">
    <source>
        <dbReference type="ARBA" id="ARBA00010815"/>
    </source>
</evidence>
<dbReference type="InterPro" id="IPR050723">
    <property type="entry name" value="CFA/CMAS"/>
</dbReference>
<dbReference type="PIRSF" id="PIRSF003085">
    <property type="entry name" value="CMAS"/>
    <property type="match status" value="1"/>
</dbReference>
<keyword evidence="4" id="KW-0949">S-adenosyl-L-methionine</keyword>
<comment type="similarity">
    <text evidence="1">Belongs to the CFA/CMAS family.</text>
</comment>
<evidence type="ECO:0000256" key="4">
    <source>
        <dbReference type="ARBA" id="ARBA00022691"/>
    </source>
</evidence>
<dbReference type="PANTHER" id="PTHR43667:SF1">
    <property type="entry name" value="CYCLOPROPANE-FATTY-ACYL-PHOSPHOLIPID SYNTHASE"/>
    <property type="match status" value="1"/>
</dbReference>
<dbReference type="eggNOG" id="COG2230">
    <property type="taxonomic scope" value="Bacteria"/>
</dbReference>
<dbReference type="InterPro" id="IPR029063">
    <property type="entry name" value="SAM-dependent_MTases_sf"/>
</dbReference>
<evidence type="ECO:0000256" key="5">
    <source>
        <dbReference type="ARBA" id="ARBA00023098"/>
    </source>
</evidence>
<protein>
    <submittedName>
        <fullName evidence="6">Cyclopropane-fatty-acyl-phospholipid synthase</fullName>
        <ecNumber evidence="6">2.1.1.79</ecNumber>
    </submittedName>
</protein>
<name>A1BFD9_CHLPD</name>
<dbReference type="Pfam" id="PF02353">
    <property type="entry name" value="CMAS"/>
    <property type="match status" value="1"/>
</dbReference>
<dbReference type="Proteomes" id="UP000008701">
    <property type="component" value="Chromosome"/>
</dbReference>
<dbReference type="EC" id="2.1.1.79" evidence="6"/>
<dbReference type="RefSeq" id="WP_011744943.1">
    <property type="nucleotide sequence ID" value="NC_008639.1"/>
</dbReference>
<reference evidence="6 7" key="1">
    <citation type="submission" date="2006-12" db="EMBL/GenBank/DDBJ databases">
        <title>Complete sequence of Chlorobium phaeobacteroides DSM 266.</title>
        <authorList>
            <consortium name="US DOE Joint Genome Institute"/>
            <person name="Copeland A."/>
            <person name="Lucas S."/>
            <person name="Lapidus A."/>
            <person name="Barry K."/>
            <person name="Detter J.C."/>
            <person name="Glavina del Rio T."/>
            <person name="Hammon N."/>
            <person name="Israni S."/>
            <person name="Pitluck S."/>
            <person name="Goltsman E."/>
            <person name="Schmutz J."/>
            <person name="Larimer F."/>
            <person name="Land M."/>
            <person name="Hauser L."/>
            <person name="Mikhailova N."/>
            <person name="Li T."/>
            <person name="Overmann J."/>
            <person name="Bryant D.A."/>
            <person name="Richardson P."/>
        </authorList>
    </citation>
    <scope>NUCLEOTIDE SEQUENCE [LARGE SCALE GENOMIC DNA]</scope>
    <source>
        <strain evidence="6 7">DSM 266</strain>
    </source>
</reference>
<evidence type="ECO:0000313" key="7">
    <source>
        <dbReference type="Proteomes" id="UP000008701"/>
    </source>
</evidence>
<dbReference type="InterPro" id="IPR003333">
    <property type="entry name" value="CMAS"/>
</dbReference>
<dbReference type="AlphaFoldDB" id="A1BFD9"/>
<sequence>MEYPLNSIQTQHRTAMLDSFFKKQLELIFSNADIHINGNRPWDIRVHDSRFFKRVITQGSLGLGESYMEGWWNCDDLEEFFFRLLLSGCDEKVVTPEWIIGKLIGKTCNLQRPSRAFIVGEHHYNTGNDLFECMLDKRMIYSCGYWKDANTLDEAQEKKLRLVFDKLGLKEGMKVLDIGCGWGGAARFAAEHYNVSVTAITISSEQARIAIDQCAGLPVSIELCDYRTLQGMFDRIYSIGMFEHVGHKNYRTYFELISRCLKPDGLSLLHTIGGNTTTTNGDPWSCKYIFPNSMLPSANQITENYEGLLKLEDWHVFSYDYSLTLKAWHENVEKHWKNLQSRYSETFHRMWQYYLLSFSGAFRSRSIELWQILLSKQGIMGEYRVQR</sequence>
<proteinExistence type="inferred from homology"/>
<dbReference type="NCBIfam" id="NF008686">
    <property type="entry name" value="PRK11705.1"/>
    <property type="match status" value="1"/>
</dbReference>
<dbReference type="SUPFAM" id="SSF53335">
    <property type="entry name" value="S-adenosyl-L-methionine-dependent methyltransferases"/>
    <property type="match status" value="1"/>
</dbReference>
<gene>
    <name evidence="6" type="ordered locus">Cpha266_1075</name>
</gene>
<dbReference type="GO" id="GO:0008825">
    <property type="term" value="F:cyclopropane-fatty-acyl-phospholipid synthase activity"/>
    <property type="evidence" value="ECO:0007669"/>
    <property type="project" value="UniProtKB-EC"/>
</dbReference>
<keyword evidence="7" id="KW-1185">Reference proteome</keyword>
<evidence type="ECO:0000256" key="3">
    <source>
        <dbReference type="ARBA" id="ARBA00022679"/>
    </source>
</evidence>
<dbReference type="STRING" id="290317.Cpha266_1075"/>
<dbReference type="Gene3D" id="3.40.50.150">
    <property type="entry name" value="Vaccinia Virus protein VP39"/>
    <property type="match status" value="1"/>
</dbReference>
<organism evidence="6 7">
    <name type="scientific">Chlorobium phaeobacteroides (strain DSM 266 / SMG 266 / 2430)</name>
    <dbReference type="NCBI Taxonomy" id="290317"/>
    <lineage>
        <taxon>Bacteria</taxon>
        <taxon>Pseudomonadati</taxon>
        <taxon>Chlorobiota</taxon>
        <taxon>Chlorobiia</taxon>
        <taxon>Chlorobiales</taxon>
        <taxon>Chlorobiaceae</taxon>
        <taxon>Chlorobium/Pelodictyon group</taxon>
        <taxon>Chlorobium</taxon>
    </lineage>
</organism>
<dbReference type="HOGENOM" id="CLU_026434_6_0_10"/>
<keyword evidence="3 6" id="KW-0808">Transferase</keyword>
<accession>A1BFD9</accession>
<evidence type="ECO:0000256" key="2">
    <source>
        <dbReference type="ARBA" id="ARBA00022603"/>
    </source>
</evidence>
<keyword evidence="2 6" id="KW-0489">Methyltransferase</keyword>
<dbReference type="CDD" id="cd02440">
    <property type="entry name" value="AdoMet_MTases"/>
    <property type="match status" value="1"/>
</dbReference>
<dbReference type="GO" id="GO:0032259">
    <property type="term" value="P:methylation"/>
    <property type="evidence" value="ECO:0007669"/>
    <property type="project" value="UniProtKB-KW"/>
</dbReference>
<evidence type="ECO:0000313" key="6">
    <source>
        <dbReference type="EMBL" id="ABL65116.1"/>
    </source>
</evidence>
<keyword evidence="5" id="KW-0443">Lipid metabolism</keyword>
<dbReference type="EMBL" id="CP000492">
    <property type="protein sequence ID" value="ABL65116.1"/>
    <property type="molecule type" value="Genomic_DNA"/>
</dbReference>
<dbReference type="PANTHER" id="PTHR43667">
    <property type="entry name" value="CYCLOPROPANE-FATTY-ACYL-PHOSPHOLIPID SYNTHASE"/>
    <property type="match status" value="1"/>
</dbReference>
<dbReference type="KEGG" id="cph:Cpha266_1075"/>
<dbReference type="GO" id="GO:0008610">
    <property type="term" value="P:lipid biosynthetic process"/>
    <property type="evidence" value="ECO:0007669"/>
    <property type="project" value="InterPro"/>
</dbReference>